<evidence type="ECO:0000256" key="1">
    <source>
        <dbReference type="SAM" id="MobiDB-lite"/>
    </source>
</evidence>
<evidence type="ECO:0008006" key="4">
    <source>
        <dbReference type="Google" id="ProtNLM"/>
    </source>
</evidence>
<proteinExistence type="predicted"/>
<sequence length="83" mass="8515">MGTTGLAGPAPSRLTQRTGTDRTELPDRLGKPALRALAQAGISDLDAVAGHSRTELSALHGVGPRAIGILAELLAADGRDFRS</sequence>
<comment type="caution">
    <text evidence="2">The sequence shown here is derived from an EMBL/GenBank/DDBJ whole genome shotgun (WGS) entry which is preliminary data.</text>
</comment>
<accession>A0A4R7J928</accession>
<protein>
    <recommendedName>
        <fullName evidence="4">Helix-hairpin-helix protein</fullName>
    </recommendedName>
</protein>
<dbReference type="RefSeq" id="WP_208292799.1">
    <property type="nucleotide sequence ID" value="NZ_CP171129.1"/>
</dbReference>
<evidence type="ECO:0000313" key="2">
    <source>
        <dbReference type="EMBL" id="TDT33825.1"/>
    </source>
</evidence>
<gene>
    <name evidence="2" type="ORF">CLV29_1460</name>
</gene>
<name>A0A4R7J928_9ACTN</name>
<organism evidence="2 3">
    <name type="scientific">Naumannella halotolerans</name>
    <dbReference type="NCBI Taxonomy" id="993414"/>
    <lineage>
        <taxon>Bacteria</taxon>
        <taxon>Bacillati</taxon>
        <taxon>Actinomycetota</taxon>
        <taxon>Actinomycetes</taxon>
        <taxon>Propionibacteriales</taxon>
        <taxon>Propionibacteriaceae</taxon>
        <taxon>Naumannella</taxon>
    </lineage>
</organism>
<feature type="region of interest" description="Disordered" evidence="1">
    <location>
        <begin position="1"/>
        <end position="30"/>
    </location>
</feature>
<dbReference type="Proteomes" id="UP000295371">
    <property type="component" value="Unassembled WGS sequence"/>
</dbReference>
<dbReference type="EMBL" id="SOAW01000001">
    <property type="protein sequence ID" value="TDT33825.1"/>
    <property type="molecule type" value="Genomic_DNA"/>
</dbReference>
<reference evidence="2 3" key="1">
    <citation type="submission" date="2019-03" db="EMBL/GenBank/DDBJ databases">
        <title>Genomic Encyclopedia of Archaeal and Bacterial Type Strains, Phase II (KMG-II): from individual species to whole genera.</title>
        <authorList>
            <person name="Goeker M."/>
        </authorList>
    </citation>
    <scope>NUCLEOTIDE SEQUENCE [LARGE SCALE GENOMIC DNA]</scope>
    <source>
        <strain evidence="2 3">DSM 24323</strain>
    </source>
</reference>
<evidence type="ECO:0000313" key="3">
    <source>
        <dbReference type="Proteomes" id="UP000295371"/>
    </source>
</evidence>
<dbReference type="AlphaFoldDB" id="A0A4R7J928"/>
<feature type="compositionally biased region" description="Basic and acidic residues" evidence="1">
    <location>
        <begin position="19"/>
        <end position="30"/>
    </location>
</feature>
<keyword evidence="3" id="KW-1185">Reference proteome</keyword>